<accession>A0A2P2PEY0</accession>
<sequence>MHKVRIINFTLSITNGQRNKKCPNITNCHHEEDFITTRNKGGKRRRKNKNRTWFP</sequence>
<organism evidence="1">
    <name type="scientific">Rhizophora mucronata</name>
    <name type="common">Asiatic mangrove</name>
    <dbReference type="NCBI Taxonomy" id="61149"/>
    <lineage>
        <taxon>Eukaryota</taxon>
        <taxon>Viridiplantae</taxon>
        <taxon>Streptophyta</taxon>
        <taxon>Embryophyta</taxon>
        <taxon>Tracheophyta</taxon>
        <taxon>Spermatophyta</taxon>
        <taxon>Magnoliopsida</taxon>
        <taxon>eudicotyledons</taxon>
        <taxon>Gunneridae</taxon>
        <taxon>Pentapetalae</taxon>
        <taxon>rosids</taxon>
        <taxon>fabids</taxon>
        <taxon>Malpighiales</taxon>
        <taxon>Rhizophoraceae</taxon>
        <taxon>Rhizophora</taxon>
    </lineage>
</organism>
<reference evidence="1" key="1">
    <citation type="submission" date="2018-02" db="EMBL/GenBank/DDBJ databases">
        <title>Rhizophora mucronata_Transcriptome.</title>
        <authorList>
            <person name="Meera S.P."/>
            <person name="Sreeshan A."/>
            <person name="Augustine A."/>
        </authorList>
    </citation>
    <scope>NUCLEOTIDE SEQUENCE</scope>
    <source>
        <tissue evidence="1">Leaf</tissue>
    </source>
</reference>
<dbReference type="AlphaFoldDB" id="A0A2P2PEY0"/>
<protein>
    <submittedName>
        <fullName evidence="1">Uncharacterized protein</fullName>
    </submittedName>
</protein>
<name>A0A2P2PEY0_RHIMU</name>
<proteinExistence type="predicted"/>
<dbReference type="EMBL" id="GGEC01072796">
    <property type="protein sequence ID" value="MBX53280.1"/>
    <property type="molecule type" value="Transcribed_RNA"/>
</dbReference>
<evidence type="ECO:0000313" key="1">
    <source>
        <dbReference type="EMBL" id="MBX53280.1"/>
    </source>
</evidence>